<evidence type="ECO:0000313" key="4">
    <source>
        <dbReference type="Proteomes" id="UP001055125"/>
    </source>
</evidence>
<evidence type="ECO:0000256" key="2">
    <source>
        <dbReference type="SAM" id="MobiDB-lite"/>
    </source>
</evidence>
<dbReference type="InterPro" id="IPR008807">
    <property type="entry name" value="ROS_MUCR"/>
</dbReference>
<evidence type="ECO:0000313" key="3">
    <source>
        <dbReference type="EMBL" id="GJD94768.1"/>
    </source>
</evidence>
<reference evidence="3" key="2">
    <citation type="submission" date="2021-08" db="EMBL/GenBank/DDBJ databases">
        <authorList>
            <person name="Tani A."/>
            <person name="Ola A."/>
            <person name="Ogura Y."/>
            <person name="Katsura K."/>
            <person name="Hayashi T."/>
        </authorList>
    </citation>
    <scope>NUCLEOTIDE SEQUENCE</scope>
    <source>
        <strain evidence="3">DSM 19015</strain>
    </source>
</reference>
<dbReference type="RefSeq" id="WP_238243935.1">
    <property type="nucleotide sequence ID" value="NZ_BPQP01000029.1"/>
</dbReference>
<feature type="region of interest" description="Disordered" evidence="2">
    <location>
        <begin position="139"/>
        <end position="188"/>
    </location>
</feature>
<proteinExistence type="inferred from homology"/>
<dbReference type="InterPro" id="IPR041920">
    <property type="entry name" value="ROS/MUCR_sf"/>
</dbReference>
<keyword evidence="4" id="KW-1185">Reference proteome</keyword>
<comment type="caution">
    <text evidence="3">The sequence shown here is derived from an EMBL/GenBank/DDBJ whole genome shotgun (WGS) entry which is preliminary data.</text>
</comment>
<evidence type="ECO:0008006" key="5">
    <source>
        <dbReference type="Google" id="ProtNLM"/>
    </source>
</evidence>
<dbReference type="EMBL" id="BPQP01000029">
    <property type="protein sequence ID" value="GJD94768.1"/>
    <property type="molecule type" value="Genomic_DNA"/>
</dbReference>
<accession>A0ABQ4RX52</accession>
<name>A0ABQ4RX52_9HYPH</name>
<evidence type="ECO:0000256" key="1">
    <source>
        <dbReference type="ARBA" id="ARBA00007031"/>
    </source>
</evidence>
<reference evidence="3" key="1">
    <citation type="journal article" date="2021" name="Front. Microbiol.">
        <title>Comprehensive Comparative Genomics and Phenotyping of Methylobacterium Species.</title>
        <authorList>
            <person name="Alessa O."/>
            <person name="Ogura Y."/>
            <person name="Fujitani Y."/>
            <person name="Takami H."/>
            <person name="Hayashi T."/>
            <person name="Sahin N."/>
            <person name="Tani A."/>
        </authorList>
    </citation>
    <scope>NUCLEOTIDE SEQUENCE</scope>
    <source>
        <strain evidence="3">DSM 19015</strain>
    </source>
</reference>
<sequence length="188" mass="19675">MSDNVEAQSIDQAGQTNPVELTAEIVCAFVSNNSVPASGLADLLQSVHQAVVGLGQPSATAQNEVAKATPAQIKKSITDEGLISFEDGKAYKTLKRHLTIRGLTPETYRAKYGLPADYPMTSAAYSAQRSALARTLGLGQQRRNAQPKAAEVAETIEGAPKARRGRPASASTSKARGGKKAEVAVAAE</sequence>
<protein>
    <recommendedName>
        <fullName evidence="5">MucR family transcriptional regulator</fullName>
    </recommendedName>
</protein>
<gene>
    <name evidence="3" type="ORF">OCOJLMKI_1972</name>
</gene>
<dbReference type="Proteomes" id="UP001055125">
    <property type="component" value="Unassembled WGS sequence"/>
</dbReference>
<dbReference type="Pfam" id="PF05443">
    <property type="entry name" value="ROS_MUCR"/>
    <property type="match status" value="1"/>
</dbReference>
<dbReference type="Gene3D" id="1.10.10.1550">
    <property type="entry name" value="ROS/MUCR transcriptional regulator protein"/>
    <property type="match status" value="1"/>
</dbReference>
<comment type="similarity">
    <text evidence="1">Belongs to the ros/MucR family.</text>
</comment>
<organism evidence="3 4">
    <name type="scientific">Methylobacterium iners</name>
    <dbReference type="NCBI Taxonomy" id="418707"/>
    <lineage>
        <taxon>Bacteria</taxon>
        <taxon>Pseudomonadati</taxon>
        <taxon>Pseudomonadota</taxon>
        <taxon>Alphaproteobacteria</taxon>
        <taxon>Hyphomicrobiales</taxon>
        <taxon>Methylobacteriaceae</taxon>
        <taxon>Methylobacterium</taxon>
    </lineage>
</organism>